<dbReference type="AlphaFoldDB" id="A0A9D1M000"/>
<reference evidence="3" key="2">
    <citation type="journal article" date="2021" name="PeerJ">
        <title>Extensive microbial diversity within the chicken gut microbiome revealed by metagenomics and culture.</title>
        <authorList>
            <person name="Gilroy R."/>
            <person name="Ravi A."/>
            <person name="Getino M."/>
            <person name="Pursley I."/>
            <person name="Horton D.L."/>
            <person name="Alikhan N.F."/>
            <person name="Baker D."/>
            <person name="Gharbi K."/>
            <person name="Hall N."/>
            <person name="Watson M."/>
            <person name="Adriaenssens E.M."/>
            <person name="Foster-Nyarko E."/>
            <person name="Jarju S."/>
            <person name="Secka A."/>
            <person name="Antonio M."/>
            <person name="Oren A."/>
            <person name="Chaudhuri R.R."/>
            <person name="La Ragione R."/>
            <person name="Hildebrand F."/>
            <person name="Pallen M.J."/>
        </authorList>
    </citation>
    <scope>NUCLEOTIDE SEQUENCE</scope>
    <source>
        <strain evidence="3">CHK195-15760</strain>
    </source>
</reference>
<dbReference type="PROSITE" id="PS51733">
    <property type="entry name" value="BPL_LPL_CATALYTIC"/>
    <property type="match status" value="1"/>
</dbReference>
<evidence type="ECO:0000259" key="2">
    <source>
        <dbReference type="PROSITE" id="PS51733"/>
    </source>
</evidence>
<proteinExistence type="predicted"/>
<dbReference type="EMBL" id="DVNH01000015">
    <property type="protein sequence ID" value="HIU51340.1"/>
    <property type="molecule type" value="Genomic_DNA"/>
</dbReference>
<dbReference type="InterPro" id="IPR045864">
    <property type="entry name" value="aa-tRNA-synth_II/BPL/LPL"/>
</dbReference>
<name>A0A9D1M000_9FIRM</name>
<organism evidence="3 4">
    <name type="scientific">Candidatus Merdicola faecigallinarum</name>
    <dbReference type="NCBI Taxonomy" id="2840862"/>
    <lineage>
        <taxon>Bacteria</taxon>
        <taxon>Bacillati</taxon>
        <taxon>Bacillota</taxon>
        <taxon>Clostridia</taxon>
        <taxon>Candidatus Merdicola</taxon>
    </lineage>
</organism>
<dbReference type="Proteomes" id="UP000824093">
    <property type="component" value="Unassembled WGS sequence"/>
</dbReference>
<dbReference type="GO" id="GO:0016740">
    <property type="term" value="F:transferase activity"/>
    <property type="evidence" value="ECO:0007669"/>
    <property type="project" value="UniProtKB-ARBA"/>
</dbReference>
<comment type="caution">
    <text evidence="3">The sequence shown here is derived from an EMBL/GenBank/DDBJ whole genome shotgun (WGS) entry which is preliminary data.</text>
</comment>
<dbReference type="PANTHER" id="PTHR12835">
    <property type="entry name" value="BIOTIN PROTEIN LIGASE"/>
    <property type="match status" value="1"/>
</dbReference>
<dbReference type="GO" id="GO:0005737">
    <property type="term" value="C:cytoplasm"/>
    <property type="evidence" value="ECO:0007669"/>
    <property type="project" value="TreeGrafter"/>
</dbReference>
<dbReference type="NCBIfam" id="TIGR00121">
    <property type="entry name" value="birA_ligase"/>
    <property type="match status" value="1"/>
</dbReference>
<accession>A0A9D1M000</accession>
<dbReference type="SUPFAM" id="SSF55681">
    <property type="entry name" value="Class II aaRS and biotin synthetases"/>
    <property type="match status" value="1"/>
</dbReference>
<reference evidence="3" key="1">
    <citation type="submission" date="2020-10" db="EMBL/GenBank/DDBJ databases">
        <authorList>
            <person name="Gilroy R."/>
        </authorList>
    </citation>
    <scope>NUCLEOTIDE SEQUENCE</scope>
    <source>
        <strain evidence="3">CHK195-15760</strain>
    </source>
</reference>
<dbReference type="GO" id="GO:0009249">
    <property type="term" value="P:protein lipoylation"/>
    <property type="evidence" value="ECO:0007669"/>
    <property type="project" value="UniProtKB-ARBA"/>
</dbReference>
<dbReference type="CDD" id="cd16442">
    <property type="entry name" value="BPL"/>
    <property type="match status" value="1"/>
</dbReference>
<dbReference type="GO" id="GO:0004077">
    <property type="term" value="F:biotin--[biotin carboxyl-carrier protein] ligase activity"/>
    <property type="evidence" value="ECO:0007669"/>
    <property type="project" value="UniProtKB-EC"/>
</dbReference>
<dbReference type="InterPro" id="IPR004143">
    <property type="entry name" value="BPL_LPL_catalytic"/>
</dbReference>
<dbReference type="EC" id="6.3.4.15" evidence="3"/>
<keyword evidence="1 3" id="KW-0436">Ligase</keyword>
<dbReference type="Pfam" id="PF03099">
    <property type="entry name" value="BPL_LplA_LipB"/>
    <property type="match status" value="1"/>
</dbReference>
<evidence type="ECO:0000313" key="3">
    <source>
        <dbReference type="EMBL" id="HIU51340.1"/>
    </source>
</evidence>
<dbReference type="InterPro" id="IPR004408">
    <property type="entry name" value="Biotin_CoA_COase_ligase"/>
</dbReference>
<dbReference type="PANTHER" id="PTHR12835:SF5">
    <property type="entry name" value="BIOTIN--PROTEIN LIGASE"/>
    <property type="match status" value="1"/>
</dbReference>
<evidence type="ECO:0000256" key="1">
    <source>
        <dbReference type="ARBA" id="ARBA00022598"/>
    </source>
</evidence>
<protein>
    <submittedName>
        <fullName evidence="3">Biotin--[acetyl-CoA-carboxylase] ligase</fullName>
        <ecNumber evidence="3">6.3.4.15</ecNumber>
    </submittedName>
</protein>
<evidence type="ECO:0000313" key="4">
    <source>
        <dbReference type="Proteomes" id="UP000824093"/>
    </source>
</evidence>
<gene>
    <name evidence="3" type="ORF">IAB70_01745</name>
</gene>
<feature type="domain" description="BPL/LPL catalytic" evidence="2">
    <location>
        <begin position="1"/>
        <end position="180"/>
    </location>
</feature>
<sequence length="182" mass="20860">MLLEKNVKHYKELESTQKLAREKIEELENGTVILADRQTLGYGTKERKWYTGDGNNIAMTIVIKPNCTIKSLSTLTIDIAASIQRAIYTLYGYSLKIKEPNDLLLNNKKICGILTQVTTRKEQVQSLLIGIGFNVNETIFDSDTKILATSLKKEYQKEFSREEIIKQILKEIELQLKSNYIL</sequence>
<dbReference type="Gene3D" id="3.30.930.10">
    <property type="entry name" value="Bira Bifunctional Protein, Domain 2"/>
    <property type="match status" value="1"/>
</dbReference>